<evidence type="ECO:0000256" key="3">
    <source>
        <dbReference type="ARBA" id="ARBA00023163"/>
    </source>
</evidence>
<dbReference type="Gene3D" id="1.10.10.60">
    <property type="entry name" value="Homeodomain-like"/>
    <property type="match status" value="1"/>
</dbReference>
<dbReference type="Proteomes" id="UP001345219">
    <property type="component" value="Chromosome 11"/>
</dbReference>
<comment type="subcellular location">
    <subcellularLocation>
        <location evidence="1">Nucleus</location>
    </subcellularLocation>
</comment>
<proteinExistence type="predicted"/>
<dbReference type="GO" id="GO:0003677">
    <property type="term" value="F:DNA binding"/>
    <property type="evidence" value="ECO:0007669"/>
    <property type="project" value="InterPro"/>
</dbReference>
<keyword evidence="7" id="KW-1185">Reference proteome</keyword>
<evidence type="ECO:0000256" key="5">
    <source>
        <dbReference type="SAM" id="MobiDB-lite"/>
    </source>
</evidence>
<evidence type="ECO:0000313" key="6">
    <source>
        <dbReference type="EMBL" id="KAK4763896.1"/>
    </source>
</evidence>
<evidence type="ECO:0000256" key="4">
    <source>
        <dbReference type="ARBA" id="ARBA00023242"/>
    </source>
</evidence>
<keyword evidence="4" id="KW-0539">Nucleus</keyword>
<dbReference type="PANTHER" id="PTHR31499">
    <property type="entry name" value="MYB FAMILY TRANSCRIPTION FACTOR PHL11"/>
    <property type="match status" value="1"/>
</dbReference>
<organism evidence="6 7">
    <name type="scientific">Trapa incisa</name>
    <dbReference type="NCBI Taxonomy" id="236973"/>
    <lineage>
        <taxon>Eukaryota</taxon>
        <taxon>Viridiplantae</taxon>
        <taxon>Streptophyta</taxon>
        <taxon>Embryophyta</taxon>
        <taxon>Tracheophyta</taxon>
        <taxon>Spermatophyta</taxon>
        <taxon>Magnoliopsida</taxon>
        <taxon>eudicotyledons</taxon>
        <taxon>Gunneridae</taxon>
        <taxon>Pentapetalae</taxon>
        <taxon>rosids</taxon>
        <taxon>malvids</taxon>
        <taxon>Myrtales</taxon>
        <taxon>Lythraceae</taxon>
        <taxon>Trapa</taxon>
    </lineage>
</organism>
<keyword evidence="3" id="KW-0804">Transcription</keyword>
<keyword evidence="2" id="KW-0805">Transcription regulation</keyword>
<feature type="compositionally biased region" description="Polar residues" evidence="5">
    <location>
        <begin position="121"/>
        <end position="131"/>
    </location>
</feature>
<name>A0AAN7KGZ1_9MYRT</name>
<feature type="region of interest" description="Disordered" evidence="5">
    <location>
        <begin position="121"/>
        <end position="169"/>
    </location>
</feature>
<evidence type="ECO:0000256" key="1">
    <source>
        <dbReference type="ARBA" id="ARBA00004123"/>
    </source>
</evidence>
<evidence type="ECO:0000256" key="2">
    <source>
        <dbReference type="ARBA" id="ARBA00023015"/>
    </source>
</evidence>
<dbReference type="InterPro" id="IPR046955">
    <property type="entry name" value="PHR1-like"/>
</dbReference>
<dbReference type="EMBL" id="JAXIOK010000008">
    <property type="protein sequence ID" value="KAK4763896.1"/>
    <property type="molecule type" value="Genomic_DNA"/>
</dbReference>
<accession>A0AAN7KGZ1</accession>
<protein>
    <submittedName>
        <fullName evidence="6">Uncharacterized protein</fullName>
    </submittedName>
</protein>
<dbReference type="AlphaFoldDB" id="A0AAN7KGZ1"/>
<evidence type="ECO:0000313" key="7">
    <source>
        <dbReference type="Proteomes" id="UP001345219"/>
    </source>
</evidence>
<dbReference type="GO" id="GO:0003700">
    <property type="term" value="F:DNA-binding transcription factor activity"/>
    <property type="evidence" value="ECO:0007669"/>
    <property type="project" value="InterPro"/>
</dbReference>
<comment type="caution">
    <text evidence="6">The sequence shown here is derived from an EMBL/GenBank/DDBJ whole genome shotgun (WGS) entry which is preliminary data.</text>
</comment>
<dbReference type="InterPro" id="IPR006447">
    <property type="entry name" value="Myb_dom_plants"/>
</dbReference>
<dbReference type="PANTHER" id="PTHR31499:SF11">
    <property type="entry name" value="MYB FAMILY TRANSCRIPTION FACTOR PHL8"/>
    <property type="match status" value="1"/>
</dbReference>
<sequence length="267" mass="30273">MVIIDEAIHIRPTPPFEESMTHDALRKTTPIEREHITVLYQFKPRKHLAGYAKSPEYEPDLLNPSLSWVVQTVKSILNLSPLIVAEATPKSFMRAMGIPGLTLYHLKSHLQRYRLRKSQQSLESCAAGSSSNDDDGNKKEVELEEDKEIQSTRQHLAHAASSESSGRKEEEKLVKYENCLMIQEKRSQVSTALSIMNIHQDEVPHSNCLRKRNYDIILNESNSNKLRKSESSIDLNTKYQDDLDPGPKAINLNCHCQGAEQCSDGHL</sequence>
<gene>
    <name evidence="6" type="ORF">SAY87_013334</name>
</gene>
<dbReference type="GO" id="GO:0005634">
    <property type="term" value="C:nucleus"/>
    <property type="evidence" value="ECO:0007669"/>
    <property type="project" value="UniProtKB-SubCell"/>
</dbReference>
<dbReference type="NCBIfam" id="TIGR01557">
    <property type="entry name" value="myb_SHAQKYF"/>
    <property type="match status" value="1"/>
</dbReference>
<reference evidence="6 7" key="1">
    <citation type="journal article" date="2023" name="Hortic Res">
        <title>Pangenome of water caltrop reveals structural variations and asymmetric subgenome divergence after allopolyploidization.</title>
        <authorList>
            <person name="Zhang X."/>
            <person name="Chen Y."/>
            <person name="Wang L."/>
            <person name="Yuan Y."/>
            <person name="Fang M."/>
            <person name="Shi L."/>
            <person name="Lu R."/>
            <person name="Comes H.P."/>
            <person name="Ma Y."/>
            <person name="Chen Y."/>
            <person name="Huang G."/>
            <person name="Zhou Y."/>
            <person name="Zheng Z."/>
            <person name="Qiu Y."/>
        </authorList>
    </citation>
    <scope>NUCLEOTIDE SEQUENCE [LARGE SCALE GENOMIC DNA]</scope>
    <source>
        <tissue evidence="6">Roots</tissue>
    </source>
</reference>